<dbReference type="Proteomes" id="UP000248021">
    <property type="component" value="Unassembled WGS sequence"/>
</dbReference>
<evidence type="ECO:0000256" key="5">
    <source>
        <dbReference type="ARBA" id="ARBA00023180"/>
    </source>
</evidence>
<evidence type="ECO:0000256" key="2">
    <source>
        <dbReference type="ARBA" id="ARBA00022670"/>
    </source>
</evidence>
<dbReference type="Pfam" id="PF00450">
    <property type="entry name" value="Peptidase_S10"/>
    <property type="match status" value="1"/>
</dbReference>
<dbReference type="PANTHER" id="PTHR11802:SF3">
    <property type="entry name" value="RETINOID-INDUCIBLE SERINE CARBOXYPEPTIDASE"/>
    <property type="match status" value="1"/>
</dbReference>
<dbReference type="InterPro" id="IPR001563">
    <property type="entry name" value="Peptidase_S10"/>
</dbReference>
<dbReference type="PROSITE" id="PS00131">
    <property type="entry name" value="CARBOXYPEPT_SER_SER"/>
    <property type="match status" value="1"/>
</dbReference>
<dbReference type="InterPro" id="IPR018202">
    <property type="entry name" value="Ser_caboxypep_ser_AS"/>
</dbReference>
<dbReference type="EMBL" id="QJJK01000003">
    <property type="protein sequence ID" value="PXW61548.1"/>
    <property type="molecule type" value="Genomic_DNA"/>
</dbReference>
<sequence length="536" mass="57686">MQSPIRFHRCRENEGVDGRRARPLARTAVIGALLGLALLSPIAAQESGRPGGQQEMSQGPGQRQRPAAEPGERLPAPVTTSHSLPAALGSGKYQATAGSIVLSDQAGRPTVEIAYVAYSLEGQDPATRPIAFAFNGGPGAASAYLHFGAMGPKRLAFGNQGDGPSSPPILTDNPETWLPFTDLVFVDPVGTGYSRFLRDDQDLRQQFWSVSGDVAALSRFVTRYLTENDRLRSPKVLVGESYGGFRVPKIARALQGDYGVGINGLYIISPVLDFNLKADGLPFSSAARLPSLVAAARAAKGEAITREALAEVEAYALGDYLVDALKGPRDAAAVARILDRVQALTGLDRDFLTRSGGQPDMTSVARELGRPRSEVASYYDALISGIDPAPSAPRASFDDPVLDASMAPLTSAAVDYTRRVLKYEVSRPYELLNGEINRRWSWGNRREGPEAASDLNAAMALDPALVVVVTHGFTDLVTPYLESRLVLDRIPATIANSERLRLEVVPGGHMFYTRDDSRKALRDSAERLFKAVGRKS</sequence>
<dbReference type="AlphaFoldDB" id="A0A2V3UBQ8"/>
<comment type="caution">
    <text evidence="7">The sequence shown here is derived from an EMBL/GenBank/DDBJ whole genome shotgun (WGS) entry which is preliminary data.</text>
</comment>
<proteinExistence type="predicted"/>
<accession>A0A2V3UBQ8</accession>
<dbReference type="RefSeq" id="WP_110373857.1">
    <property type="nucleotide sequence ID" value="NZ_JAHBRY010000001.1"/>
</dbReference>
<dbReference type="SUPFAM" id="SSF53474">
    <property type="entry name" value="alpha/beta-Hydrolases"/>
    <property type="match status" value="1"/>
</dbReference>
<feature type="region of interest" description="Disordered" evidence="6">
    <location>
        <begin position="45"/>
        <end position="85"/>
    </location>
</feature>
<reference evidence="7 8" key="1">
    <citation type="submission" date="2018-05" db="EMBL/GenBank/DDBJ databases">
        <title>Genomic Encyclopedia of Type Strains, Phase IV (KMG-IV): sequencing the most valuable type-strain genomes for metagenomic binning, comparative biology and taxonomic classification.</title>
        <authorList>
            <person name="Goeker M."/>
        </authorList>
    </citation>
    <scope>NUCLEOTIDE SEQUENCE [LARGE SCALE GENOMIC DNA]</scope>
    <source>
        <strain evidence="7 8">DSM 6462</strain>
    </source>
</reference>
<dbReference type="OrthoDB" id="9770107at2"/>
<keyword evidence="5" id="KW-0325">Glycoprotein</keyword>
<evidence type="ECO:0000256" key="6">
    <source>
        <dbReference type="SAM" id="MobiDB-lite"/>
    </source>
</evidence>
<keyword evidence="2" id="KW-0645">Protease</keyword>
<dbReference type="PANTHER" id="PTHR11802">
    <property type="entry name" value="SERINE PROTEASE FAMILY S10 SERINE CARBOXYPEPTIDASE"/>
    <property type="match status" value="1"/>
</dbReference>
<keyword evidence="4" id="KW-0378">Hydrolase</keyword>
<dbReference type="InterPro" id="IPR029058">
    <property type="entry name" value="AB_hydrolase_fold"/>
</dbReference>
<keyword evidence="3" id="KW-0732">Signal</keyword>
<dbReference type="Gene3D" id="3.40.50.1820">
    <property type="entry name" value="alpha/beta hydrolase"/>
    <property type="match status" value="1"/>
</dbReference>
<keyword evidence="1 7" id="KW-0121">Carboxypeptidase</keyword>
<organism evidence="7 8">
    <name type="scientific">Chelatococcus asaccharovorans</name>
    <dbReference type="NCBI Taxonomy" id="28210"/>
    <lineage>
        <taxon>Bacteria</taxon>
        <taxon>Pseudomonadati</taxon>
        <taxon>Pseudomonadota</taxon>
        <taxon>Alphaproteobacteria</taxon>
        <taxon>Hyphomicrobiales</taxon>
        <taxon>Chelatococcaceae</taxon>
        <taxon>Chelatococcus</taxon>
    </lineage>
</organism>
<evidence type="ECO:0000256" key="4">
    <source>
        <dbReference type="ARBA" id="ARBA00022801"/>
    </source>
</evidence>
<evidence type="ECO:0000256" key="3">
    <source>
        <dbReference type="ARBA" id="ARBA00022729"/>
    </source>
</evidence>
<evidence type="ECO:0000313" key="7">
    <source>
        <dbReference type="EMBL" id="PXW61548.1"/>
    </source>
</evidence>
<evidence type="ECO:0000313" key="8">
    <source>
        <dbReference type="Proteomes" id="UP000248021"/>
    </source>
</evidence>
<evidence type="ECO:0000256" key="1">
    <source>
        <dbReference type="ARBA" id="ARBA00022645"/>
    </source>
</evidence>
<dbReference type="GO" id="GO:0004185">
    <property type="term" value="F:serine-type carboxypeptidase activity"/>
    <property type="evidence" value="ECO:0007669"/>
    <property type="project" value="InterPro"/>
</dbReference>
<dbReference type="GO" id="GO:0006508">
    <property type="term" value="P:proteolysis"/>
    <property type="evidence" value="ECO:0007669"/>
    <property type="project" value="UniProtKB-KW"/>
</dbReference>
<name>A0A2V3UBQ8_9HYPH</name>
<gene>
    <name evidence="7" type="ORF">C7450_10364</name>
</gene>
<protein>
    <submittedName>
        <fullName evidence="7">Carboxypeptidase C (Cathepsin A)</fullName>
    </submittedName>
</protein>
<keyword evidence="8" id="KW-1185">Reference proteome</keyword>